<reference evidence="3" key="2">
    <citation type="submission" date="2015-01" db="EMBL/GenBank/DDBJ databases">
        <title>Evolutionary Origins and Diversification of the Mycorrhizal Mutualists.</title>
        <authorList>
            <consortium name="DOE Joint Genome Institute"/>
            <consortium name="Mycorrhizal Genomics Consortium"/>
            <person name="Kohler A."/>
            <person name="Kuo A."/>
            <person name="Nagy L.G."/>
            <person name="Floudas D."/>
            <person name="Copeland A."/>
            <person name="Barry K.W."/>
            <person name="Cichocki N."/>
            <person name="Veneault-Fourrey C."/>
            <person name="LaButti K."/>
            <person name="Lindquist E.A."/>
            <person name="Lipzen A."/>
            <person name="Lundell T."/>
            <person name="Morin E."/>
            <person name="Murat C."/>
            <person name="Riley R."/>
            <person name="Ohm R."/>
            <person name="Sun H."/>
            <person name="Tunlid A."/>
            <person name="Henrissat B."/>
            <person name="Grigoriev I.V."/>
            <person name="Hibbett D.S."/>
            <person name="Martin F."/>
        </authorList>
    </citation>
    <scope>NUCLEOTIDE SEQUENCE [LARGE SCALE GENOMIC DNA]</scope>
    <source>
        <strain evidence="3">LaAM-08-1</strain>
    </source>
</reference>
<dbReference type="EMBL" id="KN838651">
    <property type="protein sequence ID" value="KIJ99209.1"/>
    <property type="molecule type" value="Genomic_DNA"/>
</dbReference>
<evidence type="ECO:0000256" key="1">
    <source>
        <dbReference type="SAM" id="MobiDB-lite"/>
    </source>
</evidence>
<reference evidence="2 3" key="1">
    <citation type="submission" date="2014-04" db="EMBL/GenBank/DDBJ databases">
        <authorList>
            <consortium name="DOE Joint Genome Institute"/>
            <person name="Kuo A."/>
            <person name="Kohler A."/>
            <person name="Nagy L.G."/>
            <person name="Floudas D."/>
            <person name="Copeland A."/>
            <person name="Barry K.W."/>
            <person name="Cichocki N."/>
            <person name="Veneault-Fourrey C."/>
            <person name="LaButti K."/>
            <person name="Lindquist E.A."/>
            <person name="Lipzen A."/>
            <person name="Lundell T."/>
            <person name="Morin E."/>
            <person name="Murat C."/>
            <person name="Sun H."/>
            <person name="Tunlid A."/>
            <person name="Henrissat B."/>
            <person name="Grigoriev I.V."/>
            <person name="Hibbett D.S."/>
            <person name="Martin F."/>
            <person name="Nordberg H.P."/>
            <person name="Cantor M.N."/>
            <person name="Hua S.X."/>
        </authorList>
    </citation>
    <scope>NUCLEOTIDE SEQUENCE [LARGE SCALE GENOMIC DNA]</scope>
    <source>
        <strain evidence="2 3">LaAM-08-1</strain>
    </source>
</reference>
<keyword evidence="3" id="KW-1185">Reference proteome</keyword>
<feature type="region of interest" description="Disordered" evidence="1">
    <location>
        <begin position="85"/>
        <end position="139"/>
    </location>
</feature>
<name>A0A0C9WNK5_9AGAR</name>
<evidence type="ECO:0000313" key="2">
    <source>
        <dbReference type="EMBL" id="KIJ99209.1"/>
    </source>
</evidence>
<evidence type="ECO:0000313" key="3">
    <source>
        <dbReference type="Proteomes" id="UP000054477"/>
    </source>
</evidence>
<organism evidence="2 3">
    <name type="scientific">Laccaria amethystina LaAM-08-1</name>
    <dbReference type="NCBI Taxonomy" id="1095629"/>
    <lineage>
        <taxon>Eukaryota</taxon>
        <taxon>Fungi</taxon>
        <taxon>Dikarya</taxon>
        <taxon>Basidiomycota</taxon>
        <taxon>Agaricomycotina</taxon>
        <taxon>Agaricomycetes</taxon>
        <taxon>Agaricomycetidae</taxon>
        <taxon>Agaricales</taxon>
        <taxon>Agaricineae</taxon>
        <taxon>Hydnangiaceae</taxon>
        <taxon>Laccaria</taxon>
    </lineage>
</organism>
<gene>
    <name evidence="2" type="ORF">K443DRAFT_8561</name>
</gene>
<feature type="compositionally biased region" description="Low complexity" evidence="1">
    <location>
        <begin position="85"/>
        <end position="94"/>
    </location>
</feature>
<accession>A0A0C9WNK5</accession>
<proteinExistence type="predicted"/>
<sequence>MASLILLSNLPLTTNPGQESVYQCLLENTFKDWPIKSLSIEDIMASICDVWAAHFRGIPSNQQPHIDATYNKGKALATYKMQQKQQTQVQQNTTIKGKGPNPQYSQQQNAESGNQQQKRKHPFRRGGNKGKNTHSHVAGVSDTFNSNFILTSVVVHITDTPSVGD</sequence>
<feature type="compositionally biased region" description="Basic residues" evidence="1">
    <location>
        <begin position="117"/>
        <end position="134"/>
    </location>
</feature>
<dbReference type="Proteomes" id="UP000054477">
    <property type="component" value="Unassembled WGS sequence"/>
</dbReference>
<feature type="compositionally biased region" description="Low complexity" evidence="1">
    <location>
        <begin position="105"/>
        <end position="116"/>
    </location>
</feature>
<dbReference type="AlphaFoldDB" id="A0A0C9WNK5"/>
<protein>
    <submittedName>
        <fullName evidence="2">Uncharacterized protein</fullName>
    </submittedName>
</protein>
<dbReference type="HOGENOM" id="CLU_1611028_0_0_1"/>
<dbReference type="OrthoDB" id="3116529at2759"/>